<gene>
    <name evidence="2" type="ORF">g.32793</name>
    <name evidence="1" type="ORF">g.32794</name>
</gene>
<dbReference type="InterPro" id="IPR011990">
    <property type="entry name" value="TPR-like_helical_dom_sf"/>
</dbReference>
<evidence type="ECO:0000313" key="1">
    <source>
        <dbReference type="EMBL" id="JAS13088.1"/>
    </source>
</evidence>
<evidence type="ECO:0008006" key="3">
    <source>
        <dbReference type="Google" id="ProtNLM"/>
    </source>
</evidence>
<accession>A0A1B6CI22</accession>
<name>A0A1B6CI22_9HEMI</name>
<organism evidence="1">
    <name type="scientific">Clastoptera arizonana</name>
    <name type="common">Arizona spittle bug</name>
    <dbReference type="NCBI Taxonomy" id="38151"/>
    <lineage>
        <taxon>Eukaryota</taxon>
        <taxon>Metazoa</taxon>
        <taxon>Ecdysozoa</taxon>
        <taxon>Arthropoda</taxon>
        <taxon>Hexapoda</taxon>
        <taxon>Insecta</taxon>
        <taxon>Pterygota</taxon>
        <taxon>Neoptera</taxon>
        <taxon>Paraneoptera</taxon>
        <taxon>Hemiptera</taxon>
        <taxon>Auchenorrhyncha</taxon>
        <taxon>Cercopoidea</taxon>
        <taxon>Clastopteridae</taxon>
        <taxon>Clastoptera</taxon>
    </lineage>
</organism>
<dbReference type="EMBL" id="GEDC01024210">
    <property type="protein sequence ID" value="JAS13088.1"/>
    <property type="molecule type" value="Transcribed_RNA"/>
</dbReference>
<proteinExistence type="predicted"/>
<sequence>MKPEAKITVGLKSKQQAELYSQCGNFGRAFAHYLVVLKLLPEFKEELKTTFSSTLCTWGEKLESQSRYADLFQCYEQAIEVFPENEQVLCNLGAHLFSSR</sequence>
<reference evidence="1" key="1">
    <citation type="submission" date="2015-12" db="EMBL/GenBank/DDBJ databases">
        <title>De novo transcriptome assembly of four potential Pierce s Disease insect vectors from Arizona vineyards.</title>
        <authorList>
            <person name="Tassone E.E."/>
        </authorList>
    </citation>
    <scope>NUCLEOTIDE SEQUENCE</scope>
</reference>
<dbReference type="SUPFAM" id="SSF48452">
    <property type="entry name" value="TPR-like"/>
    <property type="match status" value="1"/>
</dbReference>
<dbReference type="EMBL" id="GEDC01017055">
    <property type="protein sequence ID" value="JAS20243.1"/>
    <property type="molecule type" value="Transcribed_RNA"/>
</dbReference>
<evidence type="ECO:0000313" key="2">
    <source>
        <dbReference type="EMBL" id="JAS20243.1"/>
    </source>
</evidence>
<dbReference type="Gene3D" id="1.25.40.10">
    <property type="entry name" value="Tetratricopeptide repeat domain"/>
    <property type="match status" value="1"/>
</dbReference>
<dbReference type="AlphaFoldDB" id="A0A1B6CI22"/>
<protein>
    <recommendedName>
        <fullName evidence="3">Tetratricopeptide repeat protein</fullName>
    </recommendedName>
</protein>